<accession>A0A6G9AIX7</accession>
<feature type="compositionally biased region" description="Polar residues" evidence="1">
    <location>
        <begin position="187"/>
        <end position="197"/>
    </location>
</feature>
<dbReference type="RefSeq" id="WP_167206540.1">
    <property type="nucleotide sequence ID" value="NZ_CP050063.1"/>
</dbReference>
<feature type="compositionally biased region" description="Low complexity" evidence="1">
    <location>
        <begin position="93"/>
        <end position="110"/>
    </location>
</feature>
<dbReference type="GO" id="GO:0005615">
    <property type="term" value="C:extracellular space"/>
    <property type="evidence" value="ECO:0007669"/>
    <property type="project" value="TreeGrafter"/>
</dbReference>
<gene>
    <name evidence="4" type="ORF">G8759_07170</name>
</gene>
<sequence length="348" mass="35411">MKINVTLSLLTLGAALATGDAWAQSTPTGAATSTTYPQGAIAPDSTPAPSSRSQRRAMKRNKKAMEQNARMNSGTSTSVQDGQYRKSSASDGTSINNSNTTNYNSNNVTNAPTGVGSNPTAATPTPADQVSNGQNNSAARSSVSSDGSSYSPNTGATPSGTSVSTSGTGAAVSGARTGSGTPAVKAGSTNRSTSVGDFISSSPNYTTLQNALQSADLFETLKGSGPYTVFAPSNSAFKKLPANAQSGLLEGSNRDALKQLLSYHVVRGEVDIAELNRRIKAGNGQAELQTLAGSTLMAKQGSNGSIDLTDDQGHTASIDAGDNYKSANGVVHSINVVLMPKAGGTMFR</sequence>
<feature type="region of interest" description="Disordered" evidence="1">
    <location>
        <begin position="24"/>
        <end position="197"/>
    </location>
</feature>
<dbReference type="AlphaFoldDB" id="A0A6G9AIX7"/>
<reference evidence="4 5" key="1">
    <citation type="submission" date="2020-03" db="EMBL/GenBank/DDBJ databases">
        <authorList>
            <person name="Kim M.K."/>
        </authorList>
    </citation>
    <scope>NUCLEOTIDE SEQUENCE [LARGE SCALE GENOMIC DNA]</scope>
    <source>
        <strain evidence="4 5">BT328</strain>
    </source>
</reference>
<feature type="compositionally biased region" description="Polar residues" evidence="1">
    <location>
        <begin position="111"/>
        <end position="136"/>
    </location>
</feature>
<dbReference type="InterPro" id="IPR050904">
    <property type="entry name" value="Adhesion/Biosynth-related"/>
</dbReference>
<organism evidence="4 5">
    <name type="scientific">Spirosoma aureum</name>
    <dbReference type="NCBI Taxonomy" id="2692134"/>
    <lineage>
        <taxon>Bacteria</taxon>
        <taxon>Pseudomonadati</taxon>
        <taxon>Bacteroidota</taxon>
        <taxon>Cytophagia</taxon>
        <taxon>Cytophagales</taxon>
        <taxon>Cytophagaceae</taxon>
        <taxon>Spirosoma</taxon>
    </lineage>
</organism>
<dbReference type="PANTHER" id="PTHR10900:SF77">
    <property type="entry name" value="FI19380P1"/>
    <property type="match status" value="1"/>
</dbReference>
<dbReference type="InterPro" id="IPR000782">
    <property type="entry name" value="FAS1_domain"/>
</dbReference>
<name>A0A6G9AIX7_9BACT</name>
<dbReference type="GO" id="GO:0007155">
    <property type="term" value="P:cell adhesion"/>
    <property type="evidence" value="ECO:0007669"/>
    <property type="project" value="TreeGrafter"/>
</dbReference>
<dbReference type="KEGG" id="spib:G8759_07170"/>
<dbReference type="GO" id="GO:0050839">
    <property type="term" value="F:cell adhesion molecule binding"/>
    <property type="evidence" value="ECO:0007669"/>
    <property type="project" value="TreeGrafter"/>
</dbReference>
<dbReference type="Gene3D" id="2.30.180.10">
    <property type="entry name" value="FAS1 domain"/>
    <property type="match status" value="1"/>
</dbReference>
<keyword evidence="2" id="KW-0732">Signal</keyword>
<dbReference type="GO" id="GO:0030198">
    <property type="term" value="P:extracellular matrix organization"/>
    <property type="evidence" value="ECO:0007669"/>
    <property type="project" value="TreeGrafter"/>
</dbReference>
<dbReference type="InterPro" id="IPR036378">
    <property type="entry name" value="FAS1_dom_sf"/>
</dbReference>
<dbReference type="PROSITE" id="PS50213">
    <property type="entry name" value="FAS1"/>
    <property type="match status" value="1"/>
</dbReference>
<dbReference type="Proteomes" id="UP000501802">
    <property type="component" value="Chromosome"/>
</dbReference>
<dbReference type="SMART" id="SM00554">
    <property type="entry name" value="FAS1"/>
    <property type="match status" value="1"/>
</dbReference>
<feature type="compositionally biased region" description="Polar residues" evidence="1">
    <location>
        <begin position="24"/>
        <end position="37"/>
    </location>
</feature>
<evidence type="ECO:0000259" key="3">
    <source>
        <dbReference type="PROSITE" id="PS50213"/>
    </source>
</evidence>
<evidence type="ECO:0000313" key="4">
    <source>
        <dbReference type="EMBL" id="QIP12422.1"/>
    </source>
</evidence>
<feature type="compositionally biased region" description="Polar residues" evidence="1">
    <location>
        <begin position="69"/>
        <end position="92"/>
    </location>
</feature>
<feature type="chain" id="PRO_5026037805" evidence="2">
    <location>
        <begin position="24"/>
        <end position="348"/>
    </location>
</feature>
<proteinExistence type="predicted"/>
<keyword evidence="5" id="KW-1185">Reference proteome</keyword>
<feature type="compositionally biased region" description="Basic residues" evidence="1">
    <location>
        <begin position="53"/>
        <end position="62"/>
    </location>
</feature>
<feature type="compositionally biased region" description="Low complexity" evidence="1">
    <location>
        <begin position="137"/>
        <end position="181"/>
    </location>
</feature>
<feature type="domain" description="FAS1" evidence="3">
    <location>
        <begin position="192"/>
        <end position="338"/>
    </location>
</feature>
<evidence type="ECO:0000256" key="2">
    <source>
        <dbReference type="SAM" id="SignalP"/>
    </source>
</evidence>
<evidence type="ECO:0000313" key="5">
    <source>
        <dbReference type="Proteomes" id="UP000501802"/>
    </source>
</evidence>
<feature type="signal peptide" evidence="2">
    <location>
        <begin position="1"/>
        <end position="23"/>
    </location>
</feature>
<dbReference type="PANTHER" id="PTHR10900">
    <property type="entry name" value="PERIOSTIN-RELATED"/>
    <property type="match status" value="1"/>
</dbReference>
<evidence type="ECO:0000256" key="1">
    <source>
        <dbReference type="SAM" id="MobiDB-lite"/>
    </source>
</evidence>
<dbReference type="GO" id="GO:0031012">
    <property type="term" value="C:extracellular matrix"/>
    <property type="evidence" value="ECO:0007669"/>
    <property type="project" value="TreeGrafter"/>
</dbReference>
<protein>
    <submittedName>
        <fullName evidence="4">Fasciclin domain-containing protein</fullName>
    </submittedName>
</protein>
<dbReference type="EMBL" id="CP050063">
    <property type="protein sequence ID" value="QIP12422.1"/>
    <property type="molecule type" value="Genomic_DNA"/>
</dbReference>
<dbReference type="SUPFAM" id="SSF82153">
    <property type="entry name" value="FAS1 domain"/>
    <property type="match status" value="1"/>
</dbReference>
<dbReference type="Pfam" id="PF02469">
    <property type="entry name" value="Fasciclin"/>
    <property type="match status" value="1"/>
</dbReference>